<dbReference type="Proteomes" id="UP000838878">
    <property type="component" value="Chromosome 4"/>
</dbReference>
<name>A0A8J9VBP0_9NEOP</name>
<sequence>MLWKILLGTATMGLGRYNNFALVVTFFLLRWVSAQDYYEEHHRNQVGHLTKIPKRFEVRGENAITEFSKYVSDIKNLASNKNLYIVYKIKVDSSIKNKHKNRNKDRLNKGKSKKFLVPLKKKNMKLSSFEIVLRKRANDLGLKHNHYEEATTTEKQKIIFTTRQVAIGKYKPIVGGVKTNYAKIVRPVKNRIITLES</sequence>
<reference evidence="1" key="1">
    <citation type="submission" date="2021-12" db="EMBL/GenBank/DDBJ databases">
        <authorList>
            <person name="Martin H S."/>
        </authorList>
    </citation>
    <scope>NUCLEOTIDE SEQUENCE</scope>
</reference>
<feature type="non-terminal residue" evidence="1">
    <location>
        <position position="197"/>
    </location>
</feature>
<gene>
    <name evidence="1" type="ORF">BINO364_LOCUS9340</name>
</gene>
<protein>
    <submittedName>
        <fullName evidence="1">Uncharacterized protein</fullName>
    </submittedName>
</protein>
<proteinExistence type="predicted"/>
<dbReference type="AlphaFoldDB" id="A0A8J9VBP0"/>
<keyword evidence="2" id="KW-1185">Reference proteome</keyword>
<evidence type="ECO:0000313" key="2">
    <source>
        <dbReference type="Proteomes" id="UP000838878"/>
    </source>
</evidence>
<accession>A0A8J9VBP0</accession>
<evidence type="ECO:0000313" key="1">
    <source>
        <dbReference type="EMBL" id="CAH0723515.1"/>
    </source>
</evidence>
<organism evidence="1 2">
    <name type="scientific">Brenthis ino</name>
    <name type="common">lesser marbled fritillary</name>
    <dbReference type="NCBI Taxonomy" id="405034"/>
    <lineage>
        <taxon>Eukaryota</taxon>
        <taxon>Metazoa</taxon>
        <taxon>Ecdysozoa</taxon>
        <taxon>Arthropoda</taxon>
        <taxon>Hexapoda</taxon>
        <taxon>Insecta</taxon>
        <taxon>Pterygota</taxon>
        <taxon>Neoptera</taxon>
        <taxon>Endopterygota</taxon>
        <taxon>Lepidoptera</taxon>
        <taxon>Glossata</taxon>
        <taxon>Ditrysia</taxon>
        <taxon>Papilionoidea</taxon>
        <taxon>Nymphalidae</taxon>
        <taxon>Heliconiinae</taxon>
        <taxon>Argynnini</taxon>
        <taxon>Brenthis</taxon>
    </lineage>
</organism>
<dbReference type="EMBL" id="OV170224">
    <property type="protein sequence ID" value="CAH0723515.1"/>
    <property type="molecule type" value="Genomic_DNA"/>
</dbReference>
<dbReference type="OrthoDB" id="6912918at2759"/>